<feature type="coiled-coil region" evidence="5">
    <location>
        <begin position="117"/>
        <end position="144"/>
    </location>
</feature>
<evidence type="ECO:0000256" key="4">
    <source>
        <dbReference type="ARBA" id="ARBA00023242"/>
    </source>
</evidence>
<evidence type="ECO:0000313" key="8">
    <source>
        <dbReference type="Proteomes" id="UP000326939"/>
    </source>
</evidence>
<proteinExistence type="predicted"/>
<dbReference type="GO" id="GO:0046983">
    <property type="term" value="F:protein dimerization activity"/>
    <property type="evidence" value="ECO:0007669"/>
    <property type="project" value="InterPro"/>
</dbReference>
<dbReference type="AlphaFoldDB" id="A0A5N5KPR9"/>
<dbReference type="PROSITE" id="PS50888">
    <property type="entry name" value="BHLH"/>
    <property type="match status" value="1"/>
</dbReference>
<keyword evidence="3" id="KW-0804">Transcription</keyword>
<comment type="caution">
    <text evidence="7">The sequence shown here is derived from an EMBL/GenBank/DDBJ whole genome shotgun (WGS) entry which is preliminary data.</text>
</comment>
<protein>
    <recommendedName>
        <fullName evidence="6">BHLH domain-containing protein</fullName>
    </recommendedName>
</protein>
<dbReference type="Pfam" id="PF00010">
    <property type="entry name" value="HLH"/>
    <property type="match status" value="1"/>
</dbReference>
<organism evidence="7 8">
    <name type="scientific">Salix brachista</name>
    <dbReference type="NCBI Taxonomy" id="2182728"/>
    <lineage>
        <taxon>Eukaryota</taxon>
        <taxon>Viridiplantae</taxon>
        <taxon>Streptophyta</taxon>
        <taxon>Embryophyta</taxon>
        <taxon>Tracheophyta</taxon>
        <taxon>Spermatophyta</taxon>
        <taxon>Magnoliopsida</taxon>
        <taxon>eudicotyledons</taxon>
        <taxon>Gunneridae</taxon>
        <taxon>Pentapetalae</taxon>
        <taxon>rosids</taxon>
        <taxon>fabids</taxon>
        <taxon>Malpighiales</taxon>
        <taxon>Salicaceae</taxon>
        <taxon>Saliceae</taxon>
        <taxon>Salix</taxon>
    </lineage>
</organism>
<comment type="subcellular location">
    <subcellularLocation>
        <location evidence="1">Nucleus</location>
    </subcellularLocation>
</comment>
<dbReference type="GO" id="GO:0000981">
    <property type="term" value="F:DNA-binding transcription factor activity, RNA polymerase II-specific"/>
    <property type="evidence" value="ECO:0007669"/>
    <property type="project" value="TreeGrafter"/>
</dbReference>
<evidence type="ECO:0000256" key="2">
    <source>
        <dbReference type="ARBA" id="ARBA00023015"/>
    </source>
</evidence>
<dbReference type="EMBL" id="VDCV01000012">
    <property type="protein sequence ID" value="KAB5532394.1"/>
    <property type="molecule type" value="Genomic_DNA"/>
</dbReference>
<evidence type="ECO:0000313" key="7">
    <source>
        <dbReference type="EMBL" id="KAB5532394.1"/>
    </source>
</evidence>
<keyword evidence="2" id="KW-0805">Transcription regulation</keyword>
<gene>
    <name evidence="7" type="ORF">DKX38_019064</name>
</gene>
<accession>A0A5N5KPR9</accession>
<dbReference type="InterPro" id="IPR015660">
    <property type="entry name" value="MASH1/Ascl1a-like"/>
</dbReference>
<dbReference type="PANTHER" id="PTHR13935">
    <property type="entry name" value="ACHAETE-SCUTE TRANSCRIPTION FACTOR-RELATED"/>
    <property type="match status" value="1"/>
</dbReference>
<dbReference type="Proteomes" id="UP000326939">
    <property type="component" value="Chromosome 12"/>
</dbReference>
<dbReference type="InterPro" id="IPR036638">
    <property type="entry name" value="HLH_DNA-bd_sf"/>
</dbReference>
<evidence type="ECO:0000256" key="5">
    <source>
        <dbReference type="SAM" id="Coils"/>
    </source>
</evidence>
<dbReference type="InterPro" id="IPR011598">
    <property type="entry name" value="bHLH_dom"/>
</dbReference>
<keyword evidence="5" id="KW-0175">Coiled coil</keyword>
<dbReference type="GO" id="GO:0000977">
    <property type="term" value="F:RNA polymerase II transcription regulatory region sequence-specific DNA binding"/>
    <property type="evidence" value="ECO:0007669"/>
    <property type="project" value="TreeGrafter"/>
</dbReference>
<evidence type="ECO:0000256" key="3">
    <source>
        <dbReference type="ARBA" id="ARBA00023163"/>
    </source>
</evidence>
<dbReference type="GO" id="GO:0090575">
    <property type="term" value="C:RNA polymerase II transcription regulator complex"/>
    <property type="evidence" value="ECO:0007669"/>
    <property type="project" value="TreeGrafter"/>
</dbReference>
<feature type="domain" description="BHLH" evidence="6">
    <location>
        <begin position="75"/>
        <end position="127"/>
    </location>
</feature>
<dbReference type="PANTHER" id="PTHR13935:SF134">
    <property type="entry name" value="TRANSCRIPTION FACTOR BHLH FAMILY-RELATED"/>
    <property type="match status" value="1"/>
</dbReference>
<sequence length="250" mass="28239">MFPFQQNLDEFLAQISSNLPYQDDFGTDFQYLIYGQESLHGICNQTISVDEIQKHKILASSNASDHSGNIIRDDEKKMARKEIERRRRKQISTLHASLGNLLPRELIKGKRSISDRLDEAEKYIKHLNSDIQELSAKRDELNKLFNSSTFEHGTEISGHNLLDCAKVRPILGGVEIVVSGGCGEEGIPLSRVLETLLEEGFDAVGYISTQKDERRYGTIQCQATDRNCIDSDGLQRKLNDVISLSSYVDF</sequence>
<evidence type="ECO:0000259" key="6">
    <source>
        <dbReference type="PROSITE" id="PS50888"/>
    </source>
</evidence>
<dbReference type="Gene3D" id="4.10.280.10">
    <property type="entry name" value="Helix-loop-helix DNA-binding domain"/>
    <property type="match status" value="1"/>
</dbReference>
<keyword evidence="4" id="KW-0539">Nucleus</keyword>
<dbReference type="SUPFAM" id="SSF47459">
    <property type="entry name" value="HLH, helix-loop-helix DNA-binding domain"/>
    <property type="match status" value="1"/>
</dbReference>
<name>A0A5N5KPR9_9ROSI</name>
<evidence type="ECO:0000256" key="1">
    <source>
        <dbReference type="ARBA" id="ARBA00004123"/>
    </source>
</evidence>
<keyword evidence="8" id="KW-1185">Reference proteome</keyword>
<reference evidence="8" key="1">
    <citation type="journal article" date="2019" name="Gigascience">
        <title>De novo genome assembly of the endangered Acer yangbiense, a plant species with extremely small populations endemic to Yunnan Province, China.</title>
        <authorList>
            <person name="Yang J."/>
            <person name="Wariss H.M."/>
            <person name="Tao L."/>
            <person name="Zhang R."/>
            <person name="Yun Q."/>
            <person name="Hollingsworth P."/>
            <person name="Dao Z."/>
            <person name="Luo G."/>
            <person name="Guo H."/>
            <person name="Ma Y."/>
            <person name="Sun W."/>
        </authorList>
    </citation>
    <scope>NUCLEOTIDE SEQUENCE [LARGE SCALE GENOMIC DNA]</scope>
    <source>
        <strain evidence="8">cv. br00</strain>
    </source>
</reference>